<proteinExistence type="predicted"/>
<dbReference type="AlphaFoldDB" id="A0A6A4VLU8"/>
<evidence type="ECO:0000313" key="5">
    <source>
        <dbReference type="Proteomes" id="UP000440578"/>
    </source>
</evidence>
<dbReference type="InterPro" id="IPR034439">
    <property type="entry name" value="DH2-like"/>
</dbReference>
<dbReference type="GO" id="GO:0007589">
    <property type="term" value="P:body fluid secretion"/>
    <property type="evidence" value="ECO:0007669"/>
    <property type="project" value="InterPro"/>
</dbReference>
<evidence type="ECO:0000256" key="3">
    <source>
        <dbReference type="SAM" id="Phobius"/>
    </source>
</evidence>
<gene>
    <name evidence="4" type="ORF">FJT64_007729</name>
</gene>
<dbReference type="OrthoDB" id="6332647at2759"/>
<dbReference type="EMBL" id="VIIS01001674">
    <property type="protein sequence ID" value="KAF0294603.1"/>
    <property type="molecule type" value="Genomic_DNA"/>
</dbReference>
<sequence>MFRFLRLQVEEVGDRVWFRRRGTCQDPISTPGRPETGKQASWRNGPLYTVRIMCRSALLSGGVTVFLVALVLCTLSLCSAASLQVNDGLERKPWMDAVQRELPSDAYMTEFIARLRALKDAEDIGLAQYDIIDSYFREHVPFLHLVSPVPNSGRQAQQESQPGKRGLDFGLGRGFSGSQAAKHMMGLAAANFAGGPGRRRRSAPLPTLH</sequence>
<organism evidence="4 5">
    <name type="scientific">Amphibalanus amphitrite</name>
    <name type="common">Striped barnacle</name>
    <name type="synonym">Balanus amphitrite</name>
    <dbReference type="NCBI Taxonomy" id="1232801"/>
    <lineage>
        <taxon>Eukaryota</taxon>
        <taxon>Metazoa</taxon>
        <taxon>Ecdysozoa</taxon>
        <taxon>Arthropoda</taxon>
        <taxon>Crustacea</taxon>
        <taxon>Multicrustacea</taxon>
        <taxon>Cirripedia</taxon>
        <taxon>Thoracica</taxon>
        <taxon>Thoracicalcarea</taxon>
        <taxon>Balanomorpha</taxon>
        <taxon>Balanoidea</taxon>
        <taxon>Balanidae</taxon>
        <taxon>Amphibalaninae</taxon>
        <taxon>Amphibalanus</taxon>
    </lineage>
</organism>
<dbReference type="PANTHER" id="PTHR41146">
    <property type="entry name" value="DIURETIC HORMONE CLASS 2"/>
    <property type="match status" value="1"/>
</dbReference>
<comment type="subcellular location">
    <subcellularLocation>
        <location evidence="1">Secreted</location>
    </subcellularLocation>
</comment>
<evidence type="ECO:0000256" key="1">
    <source>
        <dbReference type="ARBA" id="ARBA00004613"/>
    </source>
</evidence>
<dbReference type="PANTHER" id="PTHR41146:SF1">
    <property type="entry name" value="DIURETIC HORMONE CLASS 2"/>
    <property type="match status" value="1"/>
</dbReference>
<dbReference type="Proteomes" id="UP000440578">
    <property type="component" value="Unassembled WGS sequence"/>
</dbReference>
<keyword evidence="5" id="KW-1185">Reference proteome</keyword>
<comment type="caution">
    <text evidence="4">The sequence shown here is derived from an EMBL/GenBank/DDBJ whole genome shotgun (WGS) entry which is preliminary data.</text>
</comment>
<dbReference type="GO" id="GO:0005615">
    <property type="term" value="C:extracellular space"/>
    <property type="evidence" value="ECO:0007669"/>
    <property type="project" value="TreeGrafter"/>
</dbReference>
<feature type="transmembrane region" description="Helical" evidence="3">
    <location>
        <begin position="57"/>
        <end position="77"/>
    </location>
</feature>
<dbReference type="GO" id="GO:0001664">
    <property type="term" value="F:G protein-coupled receptor binding"/>
    <property type="evidence" value="ECO:0007669"/>
    <property type="project" value="TreeGrafter"/>
</dbReference>
<keyword evidence="2" id="KW-0964">Secreted</keyword>
<accession>A0A6A4VLU8</accession>
<name>A0A6A4VLU8_AMPAM</name>
<dbReference type="GO" id="GO:0008613">
    <property type="term" value="F:diuretic hormone activity"/>
    <property type="evidence" value="ECO:0007669"/>
    <property type="project" value="InterPro"/>
</dbReference>
<keyword evidence="3" id="KW-0812">Transmembrane</keyword>
<reference evidence="4 5" key="1">
    <citation type="submission" date="2019-07" db="EMBL/GenBank/DDBJ databases">
        <title>Draft genome assembly of a fouling barnacle, Amphibalanus amphitrite (Darwin, 1854): The first reference genome for Thecostraca.</title>
        <authorList>
            <person name="Kim W."/>
        </authorList>
    </citation>
    <scope>NUCLEOTIDE SEQUENCE [LARGE SCALE GENOMIC DNA]</scope>
    <source>
        <strain evidence="4">SNU_AA5</strain>
        <tissue evidence="4">Soma without cirri and trophi</tissue>
    </source>
</reference>
<keyword evidence="3" id="KW-0472">Membrane</keyword>
<keyword evidence="3" id="KW-1133">Transmembrane helix</keyword>
<evidence type="ECO:0000313" key="4">
    <source>
        <dbReference type="EMBL" id="KAF0294603.1"/>
    </source>
</evidence>
<protein>
    <submittedName>
        <fullName evidence="4">Diuretic hormone class 2</fullName>
    </submittedName>
</protein>
<evidence type="ECO:0000256" key="2">
    <source>
        <dbReference type="ARBA" id="ARBA00022525"/>
    </source>
</evidence>